<dbReference type="InterPro" id="IPR011990">
    <property type="entry name" value="TPR-like_helical_dom_sf"/>
</dbReference>
<keyword evidence="1" id="KW-0677">Repeat</keyword>
<organism evidence="4 5">
    <name type="scientific">Adiantum capillus-veneris</name>
    <name type="common">Maidenhair fern</name>
    <dbReference type="NCBI Taxonomy" id="13818"/>
    <lineage>
        <taxon>Eukaryota</taxon>
        <taxon>Viridiplantae</taxon>
        <taxon>Streptophyta</taxon>
        <taxon>Embryophyta</taxon>
        <taxon>Tracheophyta</taxon>
        <taxon>Polypodiopsida</taxon>
        <taxon>Polypodiidae</taxon>
        <taxon>Polypodiales</taxon>
        <taxon>Pteridineae</taxon>
        <taxon>Pteridaceae</taxon>
        <taxon>Vittarioideae</taxon>
        <taxon>Adiantum</taxon>
    </lineage>
</organism>
<dbReference type="PANTHER" id="PTHR47926:SF533">
    <property type="entry name" value="DYW DOMAIN-CONTAINING PROTEIN"/>
    <property type="match status" value="1"/>
</dbReference>
<keyword evidence="5" id="KW-1185">Reference proteome</keyword>
<dbReference type="Pfam" id="PF01535">
    <property type="entry name" value="PPR"/>
    <property type="match status" value="7"/>
</dbReference>
<evidence type="ECO:0000313" key="5">
    <source>
        <dbReference type="Proteomes" id="UP000886520"/>
    </source>
</evidence>
<feature type="repeat" description="PPR" evidence="2">
    <location>
        <begin position="658"/>
        <end position="692"/>
    </location>
</feature>
<dbReference type="SUPFAM" id="SSF48452">
    <property type="entry name" value="TPR-like"/>
    <property type="match status" value="1"/>
</dbReference>
<dbReference type="InterPro" id="IPR002885">
    <property type="entry name" value="PPR_rpt"/>
</dbReference>
<evidence type="ECO:0008006" key="6">
    <source>
        <dbReference type="Google" id="ProtNLM"/>
    </source>
</evidence>
<feature type="repeat" description="PPR" evidence="2">
    <location>
        <begin position="153"/>
        <end position="187"/>
    </location>
</feature>
<feature type="repeat" description="PPR" evidence="2">
    <location>
        <begin position="223"/>
        <end position="253"/>
    </location>
</feature>
<feature type="repeat" description="PPR" evidence="2">
    <location>
        <begin position="355"/>
        <end position="389"/>
    </location>
</feature>
<feature type="repeat" description="PPR" evidence="2">
    <location>
        <begin position="557"/>
        <end position="591"/>
    </location>
</feature>
<accession>A0A9D4V4D8</accession>
<dbReference type="AlphaFoldDB" id="A0A9D4V4D8"/>
<evidence type="ECO:0000313" key="4">
    <source>
        <dbReference type="EMBL" id="KAI5079038.1"/>
    </source>
</evidence>
<feature type="signal peptide" evidence="3">
    <location>
        <begin position="1"/>
        <end position="28"/>
    </location>
</feature>
<dbReference type="Pfam" id="PF13041">
    <property type="entry name" value="PPR_2"/>
    <property type="match status" value="5"/>
</dbReference>
<sequence>MARITLMQRCSSLYALLFASIQCHPVSARRFSGTFKTMHTHAARLLDDNGSSHQHGNERIRYFLEQGQPKAAFKAFQFMCSSGTMLNAYTISITLSACITLENLHLGMQIHAIYVMNVAEPSSYVTSTLINMYATCGALEDAHIVFDRSIVLDVVSCNAMIAGYTKHGYAHDAMKLYRLMYGRGVEPNDVTFTSTLNACAKVEDFKCCQQLHMDICIVSEKSNTYTDNVLIKVYSKCGSLEDAWHVFSKITERDAISWNAMIAAYGKQGSAESAFQLFWQMQQEGIHPSEMTFVSILSACSKADYFETGRQLHALIEDMDFKTNAILCSTVIDMYTKCESMESAMSCFERTSKSDVVMWNVILKANTKQGLMKEAFEIFDRMRRECVCPNKVTFLSMCNVCGSLEAVEKARELHACVAKAGILPDLSLANGLIDMYAKCKCLDDAQHVFDNVPQKDVISWTAIITGYVQQELHENAVNLYNQMHCEGFSPNHVTLLALFNAISIAGNSTKGRQLHCQMIAMGFKHDAVMANTIVHMYGKCGALEMAHQIFKDIPKDNAVNWNTMITECVKNNCIEEGLTLFSQMTVEGVIPNEATYISVLDASASEGAFQQGKQFHVMILNMALDSSCFMASALIDMYGKCGNLDCAHVVLRRLVKRDVGAWGALITAYARHGHGKKALVLSDQMSAEGICLNHITLLSILSACSHAGLVKEGYFFFDTLSHQHGIKPSVKHYACMVDLLSRVGRFDEAHNLIQKMRVEPSASLWMSLLSACRLYGNVELATHAAEKAHQLRPHSAAPFQLLLDTHRYAAARSVEIE</sequence>
<dbReference type="FunFam" id="1.25.40.10:FF:000090">
    <property type="entry name" value="Pentatricopeptide repeat-containing protein, chloroplastic"/>
    <property type="match status" value="1"/>
</dbReference>
<dbReference type="FunFam" id="1.25.40.10:FF:000073">
    <property type="entry name" value="Pentatricopeptide repeat-containing protein chloroplastic"/>
    <property type="match status" value="2"/>
</dbReference>
<feature type="repeat" description="PPR" evidence="2">
    <location>
        <begin position="456"/>
        <end position="490"/>
    </location>
</feature>
<name>A0A9D4V4D8_ADICA</name>
<dbReference type="InterPro" id="IPR046960">
    <property type="entry name" value="PPR_At4g14850-like_plant"/>
</dbReference>
<feature type="repeat" description="PPR" evidence="2">
    <location>
        <begin position="254"/>
        <end position="288"/>
    </location>
</feature>
<dbReference type="EMBL" id="JABFUD020000006">
    <property type="protein sequence ID" value="KAI5079038.1"/>
    <property type="molecule type" value="Genomic_DNA"/>
</dbReference>
<dbReference type="Gene3D" id="1.25.40.10">
    <property type="entry name" value="Tetratricopeptide repeat domain"/>
    <property type="match status" value="6"/>
</dbReference>
<dbReference type="FunFam" id="1.25.40.10:FF:000196">
    <property type="entry name" value="Pentatricopeptide repeat-containing protein At4g14850"/>
    <property type="match status" value="1"/>
</dbReference>
<gene>
    <name evidence="4" type="ORF">GOP47_0006709</name>
</gene>
<evidence type="ECO:0000256" key="1">
    <source>
        <dbReference type="ARBA" id="ARBA00022737"/>
    </source>
</evidence>
<evidence type="ECO:0000256" key="3">
    <source>
        <dbReference type="SAM" id="SignalP"/>
    </source>
</evidence>
<dbReference type="FunFam" id="1.25.40.10:FF:000031">
    <property type="entry name" value="Pentatricopeptide repeat-containing protein mitochondrial"/>
    <property type="match status" value="1"/>
</dbReference>
<dbReference type="PANTHER" id="PTHR47926">
    <property type="entry name" value="PENTATRICOPEPTIDE REPEAT-CONTAINING PROTEIN"/>
    <property type="match status" value="1"/>
</dbReference>
<dbReference type="PROSITE" id="PS51375">
    <property type="entry name" value="PPR"/>
    <property type="match status" value="7"/>
</dbReference>
<dbReference type="OrthoDB" id="730395at2759"/>
<dbReference type="Proteomes" id="UP000886520">
    <property type="component" value="Chromosome 6"/>
</dbReference>
<dbReference type="GO" id="GO:0009451">
    <property type="term" value="P:RNA modification"/>
    <property type="evidence" value="ECO:0007669"/>
    <property type="project" value="InterPro"/>
</dbReference>
<dbReference type="NCBIfam" id="TIGR00756">
    <property type="entry name" value="PPR"/>
    <property type="match status" value="6"/>
</dbReference>
<reference evidence="4" key="1">
    <citation type="submission" date="2021-01" db="EMBL/GenBank/DDBJ databases">
        <title>Adiantum capillus-veneris genome.</title>
        <authorList>
            <person name="Fang Y."/>
            <person name="Liao Q."/>
        </authorList>
    </citation>
    <scope>NUCLEOTIDE SEQUENCE</scope>
    <source>
        <strain evidence="4">H3</strain>
        <tissue evidence="4">Leaf</tissue>
    </source>
</reference>
<proteinExistence type="predicted"/>
<dbReference type="GO" id="GO:0003729">
    <property type="term" value="F:mRNA binding"/>
    <property type="evidence" value="ECO:0007669"/>
    <property type="project" value="UniProtKB-ARBA"/>
</dbReference>
<comment type="caution">
    <text evidence="4">The sequence shown here is derived from an EMBL/GenBank/DDBJ whole genome shotgun (WGS) entry which is preliminary data.</text>
</comment>
<keyword evidence="3" id="KW-0732">Signal</keyword>
<evidence type="ECO:0000256" key="2">
    <source>
        <dbReference type="PROSITE-ProRule" id="PRU00708"/>
    </source>
</evidence>
<protein>
    <recommendedName>
        <fullName evidence="6">Pentatricopeptide repeat-containing protein</fullName>
    </recommendedName>
</protein>
<feature type="chain" id="PRO_5039633772" description="Pentatricopeptide repeat-containing protein" evidence="3">
    <location>
        <begin position="29"/>
        <end position="817"/>
    </location>
</feature>